<feature type="compositionally biased region" description="Basic residues" evidence="1">
    <location>
        <begin position="1"/>
        <end position="23"/>
    </location>
</feature>
<dbReference type="EMBL" id="SRLO01004281">
    <property type="protein sequence ID" value="TNN30627.1"/>
    <property type="molecule type" value="Genomic_DNA"/>
</dbReference>
<evidence type="ECO:0000256" key="1">
    <source>
        <dbReference type="SAM" id="MobiDB-lite"/>
    </source>
</evidence>
<protein>
    <submittedName>
        <fullName evidence="2">Uncharacterized protein</fullName>
    </submittedName>
</protein>
<name>A0A4Z2ENV8_9TELE</name>
<organism evidence="2 3">
    <name type="scientific">Liparis tanakae</name>
    <name type="common">Tanaka's snailfish</name>
    <dbReference type="NCBI Taxonomy" id="230148"/>
    <lineage>
        <taxon>Eukaryota</taxon>
        <taxon>Metazoa</taxon>
        <taxon>Chordata</taxon>
        <taxon>Craniata</taxon>
        <taxon>Vertebrata</taxon>
        <taxon>Euteleostomi</taxon>
        <taxon>Actinopterygii</taxon>
        <taxon>Neopterygii</taxon>
        <taxon>Teleostei</taxon>
        <taxon>Neoteleostei</taxon>
        <taxon>Acanthomorphata</taxon>
        <taxon>Eupercaria</taxon>
        <taxon>Perciformes</taxon>
        <taxon>Cottioidei</taxon>
        <taxon>Cottales</taxon>
        <taxon>Liparidae</taxon>
        <taxon>Liparis</taxon>
    </lineage>
</organism>
<feature type="region of interest" description="Disordered" evidence="1">
    <location>
        <begin position="1"/>
        <end position="54"/>
    </location>
</feature>
<keyword evidence="3" id="KW-1185">Reference proteome</keyword>
<evidence type="ECO:0000313" key="3">
    <source>
        <dbReference type="Proteomes" id="UP000314294"/>
    </source>
</evidence>
<proteinExistence type="predicted"/>
<dbReference type="AlphaFoldDB" id="A0A4Z2ENV8"/>
<accession>A0A4Z2ENV8</accession>
<dbReference type="Proteomes" id="UP000314294">
    <property type="component" value="Unassembled WGS sequence"/>
</dbReference>
<gene>
    <name evidence="2" type="ORF">EYF80_059221</name>
</gene>
<sequence>MRMKRTAKRHRRRRRHRHRHRHPTPCEAEGSRSGRGSGLERVVGTTSAKASGGRPRTTLRLLAWTINRPLVLMFSLSLSLSSEAAFADPAR</sequence>
<evidence type="ECO:0000313" key="2">
    <source>
        <dbReference type="EMBL" id="TNN30627.1"/>
    </source>
</evidence>
<comment type="caution">
    <text evidence="2">The sequence shown here is derived from an EMBL/GenBank/DDBJ whole genome shotgun (WGS) entry which is preliminary data.</text>
</comment>
<reference evidence="2 3" key="1">
    <citation type="submission" date="2019-03" db="EMBL/GenBank/DDBJ databases">
        <title>First draft genome of Liparis tanakae, snailfish: a comprehensive survey of snailfish specific genes.</title>
        <authorList>
            <person name="Kim W."/>
            <person name="Song I."/>
            <person name="Jeong J.-H."/>
            <person name="Kim D."/>
            <person name="Kim S."/>
            <person name="Ryu S."/>
            <person name="Song J.Y."/>
            <person name="Lee S.K."/>
        </authorList>
    </citation>
    <scope>NUCLEOTIDE SEQUENCE [LARGE SCALE GENOMIC DNA]</scope>
    <source>
        <tissue evidence="2">Muscle</tissue>
    </source>
</reference>